<evidence type="ECO:0000256" key="3">
    <source>
        <dbReference type="ARBA" id="ARBA00023128"/>
    </source>
</evidence>
<feature type="domain" description="CAF17 C-terminal" evidence="4">
    <location>
        <begin position="192"/>
        <end position="274"/>
    </location>
</feature>
<dbReference type="GO" id="GO:0005759">
    <property type="term" value="C:mitochondrial matrix"/>
    <property type="evidence" value="ECO:0007669"/>
    <property type="project" value="TreeGrafter"/>
</dbReference>
<dbReference type="STRING" id="59895.A0A118JV96"/>
<keyword evidence="2" id="KW-0809">Transit peptide</keyword>
<organism evidence="5 6">
    <name type="scientific">Cynara cardunculus var. scolymus</name>
    <name type="common">Globe artichoke</name>
    <name type="synonym">Cynara scolymus</name>
    <dbReference type="NCBI Taxonomy" id="59895"/>
    <lineage>
        <taxon>Eukaryota</taxon>
        <taxon>Viridiplantae</taxon>
        <taxon>Streptophyta</taxon>
        <taxon>Embryophyta</taxon>
        <taxon>Tracheophyta</taxon>
        <taxon>Spermatophyta</taxon>
        <taxon>Magnoliopsida</taxon>
        <taxon>eudicotyledons</taxon>
        <taxon>Gunneridae</taxon>
        <taxon>Pentapetalae</taxon>
        <taxon>asterids</taxon>
        <taxon>campanulids</taxon>
        <taxon>Asterales</taxon>
        <taxon>Asteraceae</taxon>
        <taxon>Carduoideae</taxon>
        <taxon>Cardueae</taxon>
        <taxon>Carduinae</taxon>
        <taxon>Cynara</taxon>
    </lineage>
</organism>
<dbReference type="InterPro" id="IPR045179">
    <property type="entry name" value="YgfZ/GcvT"/>
</dbReference>
<dbReference type="AlphaFoldDB" id="A0A118JV96"/>
<dbReference type="PANTHER" id="PTHR22602:SF0">
    <property type="entry name" value="TRANSFERASE CAF17, MITOCHONDRIAL-RELATED"/>
    <property type="match status" value="1"/>
</dbReference>
<name>A0A118JV96_CYNCS</name>
<comment type="caution">
    <text evidence="5">The sequence shown here is derived from an EMBL/GenBank/DDBJ whole genome shotgun (WGS) entry which is preliminary data.</text>
</comment>
<evidence type="ECO:0000313" key="6">
    <source>
        <dbReference type="Proteomes" id="UP000243975"/>
    </source>
</evidence>
<dbReference type="InterPro" id="IPR057460">
    <property type="entry name" value="CAF17_C"/>
</dbReference>
<reference evidence="5 6" key="1">
    <citation type="journal article" date="2016" name="Sci. Rep.">
        <title>The genome sequence of the outbreeding globe artichoke constructed de novo incorporating a phase-aware low-pass sequencing strategy of F1 progeny.</title>
        <authorList>
            <person name="Scaglione D."/>
            <person name="Reyes-Chin-Wo S."/>
            <person name="Acquadro A."/>
            <person name="Froenicke L."/>
            <person name="Portis E."/>
            <person name="Beitel C."/>
            <person name="Tirone M."/>
            <person name="Mauro R."/>
            <person name="Lo Monaco A."/>
            <person name="Mauromicale G."/>
            <person name="Faccioli P."/>
            <person name="Cattivelli L."/>
            <person name="Rieseberg L."/>
            <person name="Michelmore R."/>
            <person name="Lanteri S."/>
        </authorList>
    </citation>
    <scope>NUCLEOTIDE SEQUENCE [LARGE SCALE GENOMIC DNA]</scope>
    <source>
        <strain evidence="5">2C</strain>
    </source>
</reference>
<evidence type="ECO:0000256" key="2">
    <source>
        <dbReference type="ARBA" id="ARBA00022946"/>
    </source>
</evidence>
<proteinExistence type="predicted"/>
<dbReference type="PANTHER" id="PTHR22602">
    <property type="entry name" value="TRANSFERASE CAF17, MITOCHONDRIAL-RELATED"/>
    <property type="match status" value="1"/>
</dbReference>
<dbReference type="InterPro" id="IPR017703">
    <property type="entry name" value="YgfZ/GCV_T_CS"/>
</dbReference>
<protein>
    <submittedName>
        <fullName evidence="5">Glycine cleavage T-protein, C-terminal barrel</fullName>
    </submittedName>
</protein>
<sequence>MLMMMIKNGLLTNDVRLFGEPVADEKASLVTPNVLALSARSLYAAMLTPQGRFLYDMFLYEPPRTNEKPDPSGSRRRSDQDEVVLLADVDCSVDIENVGEELCCWQRYGVDLHKRAPSDPEAASVGNTGGWQWHKDPRLNCLGFRGIFPSSVTRESIPLEYNFAGLNAISFDKGCYVGQELIARSHHRGVIRKRLLPLKFRNESGKEVAEPKVAPSSEVIASKSGKKVGIVTTVLGSRGLGLLRLNEAFKGPGNLVIKGQEDVKVEPIRPEWWPTEWFLEHEPHQAAG</sequence>
<keyword evidence="6" id="KW-1185">Reference proteome</keyword>
<dbReference type="Gene3D" id="2.40.30.160">
    <property type="match status" value="1"/>
</dbReference>
<evidence type="ECO:0000256" key="1">
    <source>
        <dbReference type="ARBA" id="ARBA00004173"/>
    </source>
</evidence>
<dbReference type="Proteomes" id="UP000243975">
    <property type="component" value="Unassembled WGS sequence"/>
</dbReference>
<evidence type="ECO:0000313" key="5">
    <source>
        <dbReference type="EMBL" id="KVH92707.1"/>
    </source>
</evidence>
<dbReference type="NCBIfam" id="TIGR03317">
    <property type="entry name" value="ygfZ_signature"/>
    <property type="match status" value="1"/>
</dbReference>
<dbReference type="GO" id="GO:0016226">
    <property type="term" value="P:iron-sulfur cluster assembly"/>
    <property type="evidence" value="ECO:0007669"/>
    <property type="project" value="TreeGrafter"/>
</dbReference>
<dbReference type="Gramene" id="KVH92707">
    <property type="protein sequence ID" value="KVH92707"/>
    <property type="gene ID" value="Ccrd_005233"/>
</dbReference>
<dbReference type="EMBL" id="LEKV01004809">
    <property type="protein sequence ID" value="KVH92707.1"/>
    <property type="molecule type" value="Genomic_DNA"/>
</dbReference>
<comment type="subcellular location">
    <subcellularLocation>
        <location evidence="1">Mitochondrion</location>
    </subcellularLocation>
</comment>
<accession>A0A118JV96</accession>
<evidence type="ECO:0000259" key="4">
    <source>
        <dbReference type="Pfam" id="PF25455"/>
    </source>
</evidence>
<dbReference type="Pfam" id="PF25455">
    <property type="entry name" value="Beta-barrel_CAF17_C"/>
    <property type="match status" value="1"/>
</dbReference>
<keyword evidence="3" id="KW-0496">Mitochondrion</keyword>
<dbReference type="SUPFAM" id="SSF103025">
    <property type="entry name" value="Folate-binding domain"/>
    <property type="match status" value="1"/>
</dbReference>
<gene>
    <name evidence="5" type="ORF">Ccrd_005233</name>
</gene>